<dbReference type="Proteomes" id="UP000272833">
    <property type="component" value="Unassembled WGS sequence"/>
</dbReference>
<accession>A0A3R8Y863</accession>
<protein>
    <submittedName>
        <fullName evidence="1">Uncharacterized protein</fullName>
    </submittedName>
</protein>
<sequence length="94" mass="10515">MLFAPALTDRVILPSARGGRYFFNRIGQKQTVVHAPFLAFYRSKSRLPTVVRSPSGSFLRPEPSRYIALNDAHTLPQESMRSFACSAPTQLCSQ</sequence>
<evidence type="ECO:0000313" key="1">
    <source>
        <dbReference type="EMBL" id="RRW37246.1"/>
    </source>
</evidence>
<name>A0A3R8Y863_ECTOL</name>
<comment type="caution">
    <text evidence="1">The sequence shown here is derived from an EMBL/GenBank/DDBJ whole genome shotgun (WGS) entry which is preliminary data.</text>
</comment>
<proteinExistence type="predicted"/>
<gene>
    <name evidence="1" type="ORF">EGJ44_08900</name>
</gene>
<organism evidence="1 2">
    <name type="scientific">Ectopseudomonas oleovorans</name>
    <name type="common">Pseudomonas oleovorans</name>
    <dbReference type="NCBI Taxonomy" id="301"/>
    <lineage>
        <taxon>Bacteria</taxon>
        <taxon>Pseudomonadati</taxon>
        <taxon>Pseudomonadota</taxon>
        <taxon>Gammaproteobacteria</taxon>
        <taxon>Pseudomonadales</taxon>
        <taxon>Pseudomonadaceae</taxon>
        <taxon>Ectopseudomonas</taxon>
    </lineage>
</organism>
<dbReference type="AlphaFoldDB" id="A0A3R8Y863"/>
<dbReference type="EMBL" id="RHRS01000018">
    <property type="protein sequence ID" value="RRW37246.1"/>
    <property type="molecule type" value="Genomic_DNA"/>
</dbReference>
<evidence type="ECO:0000313" key="2">
    <source>
        <dbReference type="Proteomes" id="UP000272833"/>
    </source>
</evidence>
<reference evidence="1 2" key="1">
    <citation type="submission" date="2018-10" db="EMBL/GenBank/DDBJ databases">
        <title>Transmission dynamics of multidrug resistant bacteria on intensive care unit surfaces.</title>
        <authorList>
            <person name="D'Souza A.W."/>
            <person name="Potter R.F."/>
            <person name="Wallace M."/>
            <person name="Shupe A."/>
            <person name="Patel S."/>
            <person name="Sun S."/>
            <person name="Gul D."/>
            <person name="Kwon J.H."/>
            <person name="Andleeb S."/>
            <person name="Burnham C.-A.D."/>
            <person name="Dantas G."/>
        </authorList>
    </citation>
    <scope>NUCLEOTIDE SEQUENCE [LARGE SCALE GENOMIC DNA]</scope>
    <source>
        <strain evidence="1 2">PO_271</strain>
    </source>
</reference>